<proteinExistence type="predicted"/>
<dbReference type="Pfam" id="PF12833">
    <property type="entry name" value="HTH_18"/>
    <property type="match status" value="1"/>
</dbReference>
<dbReference type="GO" id="GO:0005829">
    <property type="term" value="C:cytosol"/>
    <property type="evidence" value="ECO:0007669"/>
    <property type="project" value="TreeGrafter"/>
</dbReference>
<keyword evidence="1" id="KW-0805">Transcription regulation</keyword>
<evidence type="ECO:0000313" key="6">
    <source>
        <dbReference type="Proteomes" id="UP000517753"/>
    </source>
</evidence>
<dbReference type="Proteomes" id="UP000517753">
    <property type="component" value="Unassembled WGS sequence"/>
</dbReference>
<dbReference type="InterPro" id="IPR018062">
    <property type="entry name" value="HTH_AraC-typ_CS"/>
</dbReference>
<dbReference type="RefSeq" id="WP_179509163.1">
    <property type="nucleotide sequence ID" value="NZ_JACCBY010000003.1"/>
</dbReference>
<evidence type="ECO:0000256" key="3">
    <source>
        <dbReference type="ARBA" id="ARBA00023163"/>
    </source>
</evidence>
<dbReference type="PROSITE" id="PS01124">
    <property type="entry name" value="HTH_ARAC_FAMILY_2"/>
    <property type="match status" value="1"/>
</dbReference>
<dbReference type="EMBL" id="JACCBY010000003">
    <property type="protein sequence ID" value="NYD90721.1"/>
    <property type="molecule type" value="Genomic_DNA"/>
</dbReference>
<dbReference type="PANTHER" id="PTHR47894">
    <property type="entry name" value="HTH-TYPE TRANSCRIPTIONAL REGULATOR GADX"/>
    <property type="match status" value="1"/>
</dbReference>
<keyword evidence="2 5" id="KW-0238">DNA-binding</keyword>
<dbReference type="PROSITE" id="PS00041">
    <property type="entry name" value="HTH_ARAC_FAMILY_1"/>
    <property type="match status" value="1"/>
</dbReference>
<protein>
    <submittedName>
        <fullName evidence="5">AraC-like DNA-binding protein</fullName>
    </submittedName>
</protein>
<dbReference type="InterPro" id="IPR018060">
    <property type="entry name" value="HTH_AraC"/>
</dbReference>
<sequence length="296" mass="31756">MNDAVIHTTALGARLLARLAPLRAPADQDGALPYGATAGVSVFGYCVRTQERVARMRFDSASLVVVLSGTKEIWHGETVERFAAGEPFVLPAGIEYDLVNVPDPRSGLYEALCIRVDAAVRDQLSASLRPMAYRRAVEATLAVPLSEDLVEAYGHAASVLLPGDAALAGAVARHRVLEILLLVGRTHLAVLLGGASRIERVEAVIRSDPGRRWRVAEVARALNLGDSTLRRQLGAAGTSFRQILLRVRMTTAAELLAADRPVTQAAQAAGYRSRSHFARRVRAAYGALPRALRNAG</sequence>
<accession>A0A7Y9FR90</accession>
<dbReference type="GO" id="GO:0000976">
    <property type="term" value="F:transcription cis-regulatory region binding"/>
    <property type="evidence" value="ECO:0007669"/>
    <property type="project" value="TreeGrafter"/>
</dbReference>
<feature type="domain" description="HTH araC/xylS-type" evidence="4">
    <location>
        <begin position="199"/>
        <end position="295"/>
    </location>
</feature>
<dbReference type="GO" id="GO:0003700">
    <property type="term" value="F:DNA-binding transcription factor activity"/>
    <property type="evidence" value="ECO:0007669"/>
    <property type="project" value="InterPro"/>
</dbReference>
<evidence type="ECO:0000259" key="4">
    <source>
        <dbReference type="PROSITE" id="PS01124"/>
    </source>
</evidence>
<organism evidence="5 6">
    <name type="scientific">Sphingomonas melonis</name>
    <dbReference type="NCBI Taxonomy" id="152682"/>
    <lineage>
        <taxon>Bacteria</taxon>
        <taxon>Pseudomonadati</taxon>
        <taxon>Pseudomonadota</taxon>
        <taxon>Alphaproteobacteria</taxon>
        <taxon>Sphingomonadales</taxon>
        <taxon>Sphingomonadaceae</taxon>
        <taxon>Sphingomonas</taxon>
    </lineage>
</organism>
<reference evidence="5 6" key="1">
    <citation type="submission" date="2020-08" db="EMBL/GenBank/DDBJ databases">
        <title>The Agave Microbiome: Exploring the role of microbial communities in plant adaptations to desert environments.</title>
        <authorList>
            <person name="Partida-Martinez L.P."/>
        </authorList>
    </citation>
    <scope>NUCLEOTIDE SEQUENCE [LARGE SCALE GENOMIC DNA]</scope>
    <source>
        <strain evidence="5 6">AS2.3</strain>
    </source>
</reference>
<evidence type="ECO:0000256" key="2">
    <source>
        <dbReference type="ARBA" id="ARBA00023125"/>
    </source>
</evidence>
<keyword evidence="6" id="KW-1185">Reference proteome</keyword>
<dbReference type="SUPFAM" id="SSF46689">
    <property type="entry name" value="Homeodomain-like"/>
    <property type="match status" value="1"/>
</dbReference>
<name>A0A7Y9FR90_9SPHN</name>
<dbReference type="InterPro" id="IPR009057">
    <property type="entry name" value="Homeodomain-like_sf"/>
</dbReference>
<keyword evidence="3" id="KW-0804">Transcription</keyword>
<evidence type="ECO:0000313" key="5">
    <source>
        <dbReference type="EMBL" id="NYD90721.1"/>
    </source>
</evidence>
<comment type="caution">
    <text evidence="5">The sequence shown here is derived from an EMBL/GenBank/DDBJ whole genome shotgun (WGS) entry which is preliminary data.</text>
</comment>
<dbReference type="SMART" id="SM00342">
    <property type="entry name" value="HTH_ARAC"/>
    <property type="match status" value="1"/>
</dbReference>
<evidence type="ECO:0000256" key="1">
    <source>
        <dbReference type="ARBA" id="ARBA00023015"/>
    </source>
</evidence>
<gene>
    <name evidence="5" type="ORF">HD841_002518</name>
</gene>
<dbReference type="Gene3D" id="1.10.10.60">
    <property type="entry name" value="Homeodomain-like"/>
    <property type="match status" value="1"/>
</dbReference>
<dbReference type="AlphaFoldDB" id="A0A7Y9FR90"/>
<dbReference type="PANTHER" id="PTHR47894:SF4">
    <property type="entry name" value="HTH-TYPE TRANSCRIPTIONAL REGULATOR GADX"/>
    <property type="match status" value="1"/>
</dbReference>